<accession>A0A6I6JDU9</accession>
<evidence type="ECO:0000313" key="2">
    <source>
        <dbReference type="EMBL" id="QGY41026.1"/>
    </source>
</evidence>
<keyword evidence="1" id="KW-0812">Transmembrane</keyword>
<name>A0A6I6JDU9_9BACT</name>
<organism evidence="2 3">
    <name type="scientific">Pseudodesulfovibrio cashew</name>
    <dbReference type="NCBI Taxonomy" id="2678688"/>
    <lineage>
        <taxon>Bacteria</taxon>
        <taxon>Pseudomonadati</taxon>
        <taxon>Thermodesulfobacteriota</taxon>
        <taxon>Desulfovibrionia</taxon>
        <taxon>Desulfovibrionales</taxon>
        <taxon>Desulfovibrionaceae</taxon>
    </lineage>
</organism>
<gene>
    <name evidence="2" type="ORF">GM415_13115</name>
</gene>
<evidence type="ECO:0000313" key="3">
    <source>
        <dbReference type="Proteomes" id="UP000428328"/>
    </source>
</evidence>
<reference evidence="2 3" key="1">
    <citation type="submission" date="2019-11" db="EMBL/GenBank/DDBJ databases">
        <authorList>
            <person name="Zheng R.K."/>
            <person name="Sun C.M."/>
        </authorList>
    </citation>
    <scope>NUCLEOTIDE SEQUENCE [LARGE SCALE GENOMIC DNA]</scope>
    <source>
        <strain evidence="2 3">SRB007</strain>
    </source>
</reference>
<dbReference type="RefSeq" id="WP_158948892.1">
    <property type="nucleotide sequence ID" value="NZ_CP046400.1"/>
</dbReference>
<evidence type="ECO:0000256" key="1">
    <source>
        <dbReference type="SAM" id="Phobius"/>
    </source>
</evidence>
<sequence>MGAWFNNLNGLDIFYLICALAGCIPLLARFALQFLGADFGDEAAMHADFESPDGGDAFDTDASLKFLSLHGLSSFFMMFGLVGYALYRQSEVGAALSLLGAAAAGLASFWVIGRLFKLMASMQHSGTINISQAVGSEGKVYTTIHPNKTGSVMVTFLGRLREYDAASADNSEIRTGTRIRVTEVSGNILVVTPIQ</sequence>
<feature type="transmembrane region" description="Helical" evidence="1">
    <location>
        <begin position="13"/>
        <end position="32"/>
    </location>
</feature>
<keyword evidence="1" id="KW-0472">Membrane</keyword>
<feature type="transmembrane region" description="Helical" evidence="1">
    <location>
        <begin position="93"/>
        <end position="112"/>
    </location>
</feature>
<dbReference type="KEGG" id="psel:GM415_13115"/>
<keyword evidence="3" id="KW-1185">Reference proteome</keyword>
<dbReference type="EMBL" id="CP046400">
    <property type="protein sequence ID" value="QGY41026.1"/>
    <property type="molecule type" value="Genomic_DNA"/>
</dbReference>
<feature type="transmembrane region" description="Helical" evidence="1">
    <location>
        <begin position="66"/>
        <end position="87"/>
    </location>
</feature>
<dbReference type="InterPro" id="IPR012340">
    <property type="entry name" value="NA-bd_OB-fold"/>
</dbReference>
<keyword evidence="1" id="KW-1133">Transmembrane helix</keyword>
<dbReference type="Gene3D" id="2.40.50.140">
    <property type="entry name" value="Nucleic acid-binding proteins"/>
    <property type="match status" value="1"/>
</dbReference>
<protein>
    <submittedName>
        <fullName evidence="2">Uncharacterized protein</fullName>
    </submittedName>
</protein>
<dbReference type="AlphaFoldDB" id="A0A6I6JDU9"/>
<dbReference type="Proteomes" id="UP000428328">
    <property type="component" value="Chromosome"/>
</dbReference>
<proteinExistence type="predicted"/>